<proteinExistence type="predicted"/>
<gene>
    <name evidence="1" type="ORF">A3A74_00075</name>
</gene>
<dbReference type="EMBL" id="MGAF01000005">
    <property type="protein sequence ID" value="OGK42689.1"/>
    <property type="molecule type" value="Genomic_DNA"/>
</dbReference>
<name>A0A1F7IH41_9BACT</name>
<evidence type="ECO:0000313" key="1">
    <source>
        <dbReference type="EMBL" id="OGK42689.1"/>
    </source>
</evidence>
<comment type="caution">
    <text evidence="1">The sequence shown here is derived from an EMBL/GenBank/DDBJ whole genome shotgun (WGS) entry which is preliminary data.</text>
</comment>
<protein>
    <submittedName>
        <fullName evidence="1">Uncharacterized protein</fullName>
    </submittedName>
</protein>
<organism evidence="1 2">
    <name type="scientific">Candidatus Roizmanbacteria bacterium RIFCSPLOWO2_01_FULL_35_13</name>
    <dbReference type="NCBI Taxonomy" id="1802055"/>
    <lineage>
        <taxon>Bacteria</taxon>
        <taxon>Candidatus Roizmaniibacteriota</taxon>
    </lineage>
</organism>
<accession>A0A1F7IH41</accession>
<sequence>MHKQLKLLQKDIDHPSLNFRKKANSDQYEGRIDFHYRFTGEFAAEYFYITSIGMHDIGLGKK</sequence>
<dbReference type="AlphaFoldDB" id="A0A1F7IH41"/>
<dbReference type="Proteomes" id="UP000179270">
    <property type="component" value="Unassembled WGS sequence"/>
</dbReference>
<evidence type="ECO:0000313" key="2">
    <source>
        <dbReference type="Proteomes" id="UP000179270"/>
    </source>
</evidence>
<reference evidence="1 2" key="1">
    <citation type="journal article" date="2016" name="Nat. Commun.">
        <title>Thousands of microbial genomes shed light on interconnected biogeochemical processes in an aquifer system.</title>
        <authorList>
            <person name="Anantharaman K."/>
            <person name="Brown C.T."/>
            <person name="Hug L.A."/>
            <person name="Sharon I."/>
            <person name="Castelle C.J."/>
            <person name="Probst A.J."/>
            <person name="Thomas B.C."/>
            <person name="Singh A."/>
            <person name="Wilkins M.J."/>
            <person name="Karaoz U."/>
            <person name="Brodie E.L."/>
            <person name="Williams K.H."/>
            <person name="Hubbard S.S."/>
            <person name="Banfield J.F."/>
        </authorList>
    </citation>
    <scope>NUCLEOTIDE SEQUENCE [LARGE SCALE GENOMIC DNA]</scope>
</reference>